<evidence type="ECO:0000313" key="1">
    <source>
        <dbReference type="EMBL" id="EFW92197.1"/>
    </source>
</evidence>
<dbReference type="AlphaFoldDB" id="E7QUB8"/>
<sequence length="54" mass="6070">MGGPNRGGALRLRFDARQRHRTVETVISRDAVRNRSLSGHPFGEQGITMLETTY</sequence>
<reference evidence="1 2" key="1">
    <citation type="journal article" date="2014" name="ISME J.">
        <title>Trehalose/2-sulfotrehalose biosynthesis and glycine-betaine uptake are widely spread mechanisms for osmoadaptation in the Halobacteriales.</title>
        <authorList>
            <person name="Youssef N.H."/>
            <person name="Savage-Ashlock K.N."/>
            <person name="McCully A.L."/>
            <person name="Luedtke B."/>
            <person name="Shaw E.I."/>
            <person name="Hoff W.D."/>
            <person name="Elshahed M.S."/>
        </authorList>
    </citation>
    <scope>NUCLEOTIDE SEQUENCE [LARGE SCALE GENOMIC DNA]</scope>
    <source>
        <strain evidence="1 2">DX253</strain>
    </source>
</reference>
<evidence type="ECO:0000313" key="2">
    <source>
        <dbReference type="Proteomes" id="UP000003751"/>
    </source>
</evidence>
<proteinExistence type="predicted"/>
<accession>E7QUB8</accession>
<dbReference type="Proteomes" id="UP000003751">
    <property type="component" value="Unassembled WGS sequence"/>
</dbReference>
<name>E7QUB8_HALPU</name>
<dbReference type="EMBL" id="AEMG01000009">
    <property type="protein sequence ID" value="EFW92197.1"/>
    <property type="molecule type" value="Genomic_DNA"/>
</dbReference>
<comment type="caution">
    <text evidence="1">The sequence shown here is derived from an EMBL/GenBank/DDBJ whole genome shotgun (WGS) entry which is preliminary data.</text>
</comment>
<protein>
    <submittedName>
        <fullName evidence="1">Uncharacterized protein</fullName>
    </submittedName>
</protein>
<organism evidence="1 2">
    <name type="scientific">Haladaptatus paucihalophilus DX253</name>
    <dbReference type="NCBI Taxonomy" id="797209"/>
    <lineage>
        <taxon>Archaea</taxon>
        <taxon>Methanobacteriati</taxon>
        <taxon>Methanobacteriota</taxon>
        <taxon>Stenosarchaea group</taxon>
        <taxon>Halobacteria</taxon>
        <taxon>Halobacteriales</taxon>
        <taxon>Haladaptataceae</taxon>
        <taxon>Haladaptatus</taxon>
    </lineage>
</organism>
<gene>
    <name evidence="1" type="ORF">ZOD2009_11990</name>
</gene>
<dbReference type="PATRIC" id="fig|797209.4.peg.2361"/>